<dbReference type="EMBL" id="JAURUE010000001">
    <property type="protein sequence ID" value="MDP9610022.1"/>
    <property type="molecule type" value="Genomic_DNA"/>
</dbReference>
<dbReference type="CDD" id="cd06974">
    <property type="entry name" value="TerD_like"/>
    <property type="match status" value="1"/>
</dbReference>
<sequence>MPLTSPAPGLSDDASGLRDHAYDWALVDVETSGLIARRDRVLSVAVVTLGPDGEPTGEFSTLLNPGCDPGPVEVHGLTAERLRGAPGFDQVAGRIGAMLQGRVLVAHNAQFDYDFLAHEFARVRMWLPVTQRLCTLALNRRVDPPTEDLTLDSLAAHYGVPRRQAHDALDDTRVLAGVLRASLREAARLDLPLPLVACPPRQDPRFTPQPPKTACAYRNPGRLVPGGPLRQGMKIAITGQTTTSRAELVGRSVAAGLNVMSSVSRHTSALVTNDAASDSAKARRALAENVPVIDERTFLRLLDDVRPGTPHERTTPAAVPSPRSEAAASPRPAAAPSPSPATASSPSPATAPCPRPEAAASPRSAAAPSPRSAAAPCPSPVADPSAGPAAVPSAHSGVVPSPRPEADPPAHSGVDTSPRPAADPAGPAAPSAHSAAVPSSRPEAAPPGREPQRPAGEVRKQPRRPRPAPDGPLAGRRVLVLGGTHPAAAAARSRIVELGGAAAINLSASVTDVVLLDGRDADRRMRRIVSLAIPTHDAPWLAAPDIAPVPRPAGGREAAHVLPRGGVVDIPAGSAPGTRWTVTASWAQQTACEIDVVAFVVDEDEQVSFDEDFVFYGAPENPGGTVRLLGDGPTEQTVSIDLAALPPSSRKVVVAAAIDGAPTFGDVGAIHVTAGPGTSAAPLVQATLDAATTERTMLLTELYRRGPLWRLRAVGQGYDHGLAALARGYGVDIAD</sequence>
<feature type="domain" description="BRCT" evidence="5">
    <location>
        <begin position="470"/>
        <end position="548"/>
    </location>
</feature>
<evidence type="ECO:0000259" key="5">
    <source>
        <dbReference type="SMART" id="SM00292"/>
    </source>
</evidence>
<feature type="compositionally biased region" description="Low complexity" evidence="4">
    <location>
        <begin position="417"/>
        <end position="442"/>
    </location>
</feature>
<dbReference type="PANTHER" id="PTHR30231">
    <property type="entry name" value="DNA POLYMERASE III SUBUNIT EPSILON"/>
    <property type="match status" value="1"/>
</dbReference>
<keyword evidence="8" id="KW-1185">Reference proteome</keyword>
<dbReference type="Gene3D" id="3.40.50.10190">
    <property type="entry name" value="BRCT domain"/>
    <property type="match status" value="1"/>
</dbReference>
<name>A0ABT9KNN0_9ACTN</name>
<dbReference type="GO" id="GO:0003887">
    <property type="term" value="F:DNA-directed DNA polymerase activity"/>
    <property type="evidence" value="ECO:0007669"/>
    <property type="project" value="UniProtKB-EC"/>
</dbReference>
<dbReference type="InterPro" id="IPR013520">
    <property type="entry name" value="Ribonucl_H"/>
</dbReference>
<dbReference type="Pfam" id="PF00929">
    <property type="entry name" value="RNase_T"/>
    <property type="match status" value="1"/>
</dbReference>
<feature type="compositionally biased region" description="Basic and acidic residues" evidence="4">
    <location>
        <begin position="303"/>
        <end position="314"/>
    </location>
</feature>
<dbReference type="InterPro" id="IPR036420">
    <property type="entry name" value="BRCT_dom_sf"/>
</dbReference>
<feature type="domain" description="BRCT" evidence="5">
    <location>
        <begin position="227"/>
        <end position="305"/>
    </location>
</feature>
<dbReference type="EC" id="2.7.7.7" evidence="7"/>
<evidence type="ECO:0000256" key="4">
    <source>
        <dbReference type="SAM" id="MobiDB-lite"/>
    </source>
</evidence>
<protein>
    <submittedName>
        <fullName evidence="7">DNA polymerase-3 subunit epsilon</fullName>
        <ecNumber evidence="7">2.7.7.7</ecNumber>
    </submittedName>
</protein>
<organism evidence="7 8">
    <name type="scientific">Streptomyces demainii</name>
    <dbReference type="NCBI Taxonomy" id="588122"/>
    <lineage>
        <taxon>Bacteria</taxon>
        <taxon>Bacillati</taxon>
        <taxon>Actinomycetota</taxon>
        <taxon>Actinomycetes</taxon>
        <taxon>Kitasatosporales</taxon>
        <taxon>Streptomycetaceae</taxon>
        <taxon>Streptomyces</taxon>
    </lineage>
</organism>
<evidence type="ECO:0000313" key="8">
    <source>
        <dbReference type="Proteomes" id="UP001234880"/>
    </source>
</evidence>
<accession>A0ABT9KNN0</accession>
<proteinExistence type="predicted"/>
<feature type="compositionally biased region" description="Basic and acidic residues" evidence="4">
    <location>
        <begin position="450"/>
        <end position="460"/>
    </location>
</feature>
<feature type="compositionally biased region" description="Low complexity" evidence="4">
    <location>
        <begin position="316"/>
        <end position="332"/>
    </location>
</feature>
<keyword evidence="7" id="KW-0548">Nucleotidyltransferase</keyword>
<dbReference type="InterPro" id="IPR001357">
    <property type="entry name" value="BRCT_dom"/>
</dbReference>
<feature type="compositionally biased region" description="Low complexity" evidence="4">
    <location>
        <begin position="356"/>
        <end position="386"/>
    </location>
</feature>
<evidence type="ECO:0000256" key="1">
    <source>
        <dbReference type="ARBA" id="ARBA00022722"/>
    </source>
</evidence>
<evidence type="ECO:0000259" key="6">
    <source>
        <dbReference type="SMART" id="SM00479"/>
    </source>
</evidence>
<dbReference type="SUPFAM" id="SSF52113">
    <property type="entry name" value="BRCT domain"/>
    <property type="match status" value="1"/>
</dbReference>
<evidence type="ECO:0000313" key="7">
    <source>
        <dbReference type="EMBL" id="MDP9610022.1"/>
    </source>
</evidence>
<dbReference type="Pfam" id="PF02342">
    <property type="entry name" value="TerD"/>
    <property type="match status" value="1"/>
</dbReference>
<dbReference type="InterPro" id="IPR003325">
    <property type="entry name" value="TerD"/>
</dbReference>
<dbReference type="RefSeq" id="WP_307110505.1">
    <property type="nucleotide sequence ID" value="NZ_JAURUE010000001.1"/>
</dbReference>
<reference evidence="7 8" key="1">
    <citation type="submission" date="2023-07" db="EMBL/GenBank/DDBJ databases">
        <title>Sequencing the genomes of 1000 actinobacteria strains.</title>
        <authorList>
            <person name="Klenk H.-P."/>
        </authorList>
    </citation>
    <scope>NUCLEOTIDE SEQUENCE [LARGE SCALE GENOMIC DNA]</scope>
    <source>
        <strain evidence="7 8">DSM 41600</strain>
    </source>
</reference>
<dbReference type="Proteomes" id="UP001234880">
    <property type="component" value="Unassembled WGS sequence"/>
</dbReference>
<keyword evidence="3" id="KW-0269">Exonuclease</keyword>
<feature type="region of interest" description="Disordered" evidence="4">
    <location>
        <begin position="303"/>
        <end position="476"/>
    </location>
</feature>
<keyword evidence="7" id="KW-0808">Transferase</keyword>
<dbReference type="InterPro" id="IPR036397">
    <property type="entry name" value="RNaseH_sf"/>
</dbReference>
<feature type="domain" description="Exonuclease" evidence="6">
    <location>
        <begin position="23"/>
        <end position="188"/>
    </location>
</feature>
<dbReference type="Gene3D" id="2.60.60.30">
    <property type="entry name" value="sav2460 like domains"/>
    <property type="match status" value="1"/>
</dbReference>
<comment type="caution">
    <text evidence="7">The sequence shown here is derived from an EMBL/GenBank/DDBJ whole genome shotgun (WGS) entry which is preliminary data.</text>
</comment>
<dbReference type="SMART" id="SM00292">
    <property type="entry name" value="BRCT"/>
    <property type="match status" value="2"/>
</dbReference>
<dbReference type="CDD" id="cd06127">
    <property type="entry name" value="DEDDh"/>
    <property type="match status" value="1"/>
</dbReference>
<dbReference type="SMART" id="SM00479">
    <property type="entry name" value="EXOIII"/>
    <property type="match status" value="1"/>
</dbReference>
<evidence type="ECO:0000256" key="2">
    <source>
        <dbReference type="ARBA" id="ARBA00022801"/>
    </source>
</evidence>
<dbReference type="PANTHER" id="PTHR30231:SF4">
    <property type="entry name" value="PROTEIN NEN2"/>
    <property type="match status" value="1"/>
</dbReference>
<keyword evidence="2" id="KW-0378">Hydrolase</keyword>
<dbReference type="InterPro" id="IPR012337">
    <property type="entry name" value="RNaseH-like_sf"/>
</dbReference>
<keyword evidence="1" id="KW-0540">Nuclease</keyword>
<evidence type="ECO:0000256" key="3">
    <source>
        <dbReference type="ARBA" id="ARBA00022839"/>
    </source>
</evidence>
<gene>
    <name evidence="7" type="ORF">JOF35_002299</name>
</gene>
<dbReference type="SUPFAM" id="SSF53098">
    <property type="entry name" value="Ribonuclease H-like"/>
    <property type="match status" value="1"/>
</dbReference>
<dbReference type="Gene3D" id="3.30.420.10">
    <property type="entry name" value="Ribonuclease H-like superfamily/Ribonuclease H"/>
    <property type="match status" value="1"/>
</dbReference>